<evidence type="ECO:0000313" key="3">
    <source>
        <dbReference type="Proteomes" id="UP001241747"/>
    </source>
</evidence>
<dbReference type="Gene3D" id="2.60.40.2470">
    <property type="entry name" value="SoxY domain"/>
    <property type="match status" value="1"/>
</dbReference>
<dbReference type="Pfam" id="PF13501">
    <property type="entry name" value="SoxY"/>
    <property type="match status" value="1"/>
</dbReference>
<dbReference type="InterPro" id="IPR038162">
    <property type="entry name" value="SoxY_sf"/>
</dbReference>
<dbReference type="EMBL" id="JAUSVY010000004">
    <property type="protein sequence ID" value="MDQ0505558.1"/>
    <property type="molecule type" value="Genomic_DNA"/>
</dbReference>
<protein>
    <submittedName>
        <fullName evidence="2">Sulfur-oxidizing protein SoxY</fullName>
    </submittedName>
</protein>
<feature type="domain" description="Ig-like SoxY" evidence="1">
    <location>
        <begin position="46"/>
        <end position="155"/>
    </location>
</feature>
<dbReference type="NCBIfam" id="TIGR01409">
    <property type="entry name" value="TAT_signal_seq"/>
    <property type="match status" value="1"/>
</dbReference>
<evidence type="ECO:0000313" key="2">
    <source>
        <dbReference type="EMBL" id="MDQ0505558.1"/>
    </source>
</evidence>
<comment type="caution">
    <text evidence="2">The sequence shown here is derived from an EMBL/GenBank/DDBJ whole genome shotgun (WGS) entry which is preliminary data.</text>
</comment>
<evidence type="ECO:0000259" key="1">
    <source>
        <dbReference type="Pfam" id="PF13501"/>
    </source>
</evidence>
<keyword evidence="3" id="KW-1185">Reference proteome</keyword>
<accession>A0ABU0LEN9</accession>
<dbReference type="PIRSF" id="PIRSF010312">
    <property type="entry name" value="Sulphur_oxidation_SoxY"/>
    <property type="match status" value="1"/>
</dbReference>
<dbReference type="NCBIfam" id="TIGR04488">
    <property type="entry name" value="SoxY_true_GGCGG"/>
    <property type="match status" value="1"/>
</dbReference>
<gene>
    <name evidence="2" type="ORF">QOZ94_002354</name>
</gene>
<name>A0ABU0LEN9_XANAG</name>
<dbReference type="InterPro" id="IPR019546">
    <property type="entry name" value="TAT_signal_bac_arc"/>
</dbReference>
<reference evidence="2 3" key="1">
    <citation type="submission" date="2023-07" db="EMBL/GenBank/DDBJ databases">
        <title>Genomic Encyclopedia of Type Strains, Phase IV (KMG-IV): sequencing the most valuable type-strain genomes for metagenomic binning, comparative biology and taxonomic classification.</title>
        <authorList>
            <person name="Goeker M."/>
        </authorList>
    </citation>
    <scope>NUCLEOTIDE SEQUENCE [LARGE SCALE GENOMIC DNA]</scope>
    <source>
        <strain evidence="2 3">DSM 3770</strain>
    </source>
</reference>
<dbReference type="InterPro" id="IPR016568">
    <property type="entry name" value="Sulphur_oxidation_SoxY"/>
</dbReference>
<dbReference type="InterPro" id="IPR006311">
    <property type="entry name" value="TAT_signal"/>
</dbReference>
<organism evidence="2 3">
    <name type="scientific">Xanthobacter agilis</name>
    <dbReference type="NCBI Taxonomy" id="47492"/>
    <lineage>
        <taxon>Bacteria</taxon>
        <taxon>Pseudomonadati</taxon>
        <taxon>Pseudomonadota</taxon>
        <taxon>Alphaproteobacteria</taxon>
        <taxon>Hyphomicrobiales</taxon>
        <taxon>Xanthobacteraceae</taxon>
        <taxon>Xanthobacter</taxon>
    </lineage>
</organism>
<dbReference type="InterPro" id="IPR032711">
    <property type="entry name" value="SoxY"/>
</dbReference>
<dbReference type="Proteomes" id="UP001241747">
    <property type="component" value="Unassembled WGS sequence"/>
</dbReference>
<dbReference type="PROSITE" id="PS51318">
    <property type="entry name" value="TAT"/>
    <property type="match status" value="1"/>
</dbReference>
<dbReference type="RefSeq" id="WP_237343987.1">
    <property type="nucleotide sequence ID" value="NZ_JABWGX010000002.1"/>
</dbReference>
<proteinExistence type="predicted"/>
<sequence length="157" mass="16592">MTFHHDATRVPSRRRALQMAGVAALAAVLAPRLSRATEAQVADEMKALFGGKTMGEGKIKLDLPEIAENGLVVPINIDVESPMSETDFVRSVHVFADGNPLPQVVTYHFTPESGKASASTRMRLAQTQNVIAVAEMSSGALYSAKAQVKVTIGGCGG</sequence>